<dbReference type="AlphaFoldDB" id="A0A673GYP3"/>
<dbReference type="Proteomes" id="UP000472270">
    <property type="component" value="Unassembled WGS sequence"/>
</dbReference>
<organism evidence="1 2">
    <name type="scientific">Sinocyclocheilus rhinocerous</name>
    <dbReference type="NCBI Taxonomy" id="307959"/>
    <lineage>
        <taxon>Eukaryota</taxon>
        <taxon>Metazoa</taxon>
        <taxon>Chordata</taxon>
        <taxon>Craniata</taxon>
        <taxon>Vertebrata</taxon>
        <taxon>Euteleostomi</taxon>
        <taxon>Actinopterygii</taxon>
        <taxon>Neopterygii</taxon>
        <taxon>Teleostei</taxon>
        <taxon>Ostariophysi</taxon>
        <taxon>Cypriniformes</taxon>
        <taxon>Cyprinidae</taxon>
        <taxon>Cyprininae</taxon>
        <taxon>Sinocyclocheilus</taxon>
    </lineage>
</organism>
<keyword evidence="2" id="KW-1185">Reference proteome</keyword>
<proteinExistence type="predicted"/>
<reference evidence="1" key="2">
    <citation type="submission" date="2025-09" db="UniProtKB">
        <authorList>
            <consortium name="Ensembl"/>
        </authorList>
    </citation>
    <scope>IDENTIFICATION</scope>
</reference>
<reference evidence="1" key="1">
    <citation type="submission" date="2025-08" db="UniProtKB">
        <authorList>
            <consortium name="Ensembl"/>
        </authorList>
    </citation>
    <scope>IDENTIFICATION</scope>
</reference>
<evidence type="ECO:0000313" key="1">
    <source>
        <dbReference type="Ensembl" id="ENSSRHP00000018368.1"/>
    </source>
</evidence>
<dbReference type="Ensembl" id="ENSSRHT00000018948.1">
    <property type="protein sequence ID" value="ENSSRHP00000018368.1"/>
    <property type="gene ID" value="ENSSRHG00000009961.1"/>
</dbReference>
<sequence>MIVHVFDLSINKYEALCQQKVVSKKTKLFNIEFNPVHPIIIVGDGHGHVTSLKLSPNLRKKPKVGDEKSNHIINRSVLDLHLCREVHLIWFS</sequence>
<evidence type="ECO:0000313" key="2">
    <source>
        <dbReference type="Proteomes" id="UP000472270"/>
    </source>
</evidence>
<protein>
    <submittedName>
        <fullName evidence="1">Uncharacterized protein</fullName>
    </submittedName>
</protein>
<accession>A0A673GYP3</accession>
<name>A0A673GYP3_9TELE</name>